<dbReference type="AlphaFoldDB" id="A0A4Y9Y3A1"/>
<sequence>MKAAFTEIDTNYDISLRFCVENVRDFFERGDEQDSTRVVRATDTFGPGWHIKCKATNFDGENYLSCYLVAGSMGYPTPISFSFAGESSQGGIQYFKFSTTHTFTAFKGADWGWTKALSKLKGWDRYETLREENALYIRATIRAQVAAVYPDRCLDLSHDVITTERPTDVRFVVHASRDRAGELSKPRELFANKATIRRACPLLAKCRLTQGRNAHIFALIYLDPSDIDNLDAAAAIAQELFGEAKRGPHQSTSSAIGQHDDNTSQADSDWDFDDEEQVEKAPHPHPTAEETEGRRDVVSIAPTTIAITGAALPTWEAFLFYIYTGVVAFGPLKSRGEATRTEFIADYRVHNPHRPAPCSCKSMYRIACILDLPGLKELALKELSSQLSKENIVTEIFTGFTAKHEEVKDLELRILKEHWAELKGTEQVSEVLKNVVRGKLPHAAAVMAELL</sequence>
<dbReference type="Gene3D" id="3.30.710.10">
    <property type="entry name" value="Potassium Channel Kv1.1, Chain A"/>
    <property type="match status" value="1"/>
</dbReference>
<evidence type="ECO:0000256" key="1">
    <source>
        <dbReference type="SAM" id="MobiDB-lite"/>
    </source>
</evidence>
<feature type="compositionally biased region" description="Basic and acidic residues" evidence="1">
    <location>
        <begin position="278"/>
        <end position="294"/>
    </location>
</feature>
<feature type="region of interest" description="Disordered" evidence="1">
    <location>
        <begin position="245"/>
        <end position="294"/>
    </location>
</feature>
<feature type="compositionally biased region" description="Acidic residues" evidence="1">
    <location>
        <begin position="268"/>
        <end position="277"/>
    </location>
</feature>
<evidence type="ECO:0000313" key="2">
    <source>
        <dbReference type="EMBL" id="TFY56067.1"/>
    </source>
</evidence>
<evidence type="ECO:0000313" key="3">
    <source>
        <dbReference type="Proteomes" id="UP000298390"/>
    </source>
</evidence>
<organism evidence="2 3">
    <name type="scientific">Rhodofomes roseus</name>
    <dbReference type="NCBI Taxonomy" id="34475"/>
    <lineage>
        <taxon>Eukaryota</taxon>
        <taxon>Fungi</taxon>
        <taxon>Dikarya</taxon>
        <taxon>Basidiomycota</taxon>
        <taxon>Agaricomycotina</taxon>
        <taxon>Agaricomycetes</taxon>
        <taxon>Polyporales</taxon>
        <taxon>Rhodofomes</taxon>
    </lineage>
</organism>
<gene>
    <name evidence="2" type="ORF">EVJ58_g7868</name>
</gene>
<dbReference type="InterPro" id="IPR002083">
    <property type="entry name" value="MATH/TRAF_dom"/>
</dbReference>
<dbReference type="Proteomes" id="UP000298390">
    <property type="component" value="Unassembled WGS sequence"/>
</dbReference>
<name>A0A4Y9Y3A1_9APHY</name>
<reference evidence="2 3" key="1">
    <citation type="submission" date="2019-01" db="EMBL/GenBank/DDBJ databases">
        <title>Genome sequencing of the rare red list fungi Fomitopsis rosea.</title>
        <authorList>
            <person name="Buettner E."/>
            <person name="Kellner H."/>
        </authorList>
    </citation>
    <scope>NUCLEOTIDE SEQUENCE [LARGE SCALE GENOMIC DNA]</scope>
    <source>
        <strain evidence="2 3">DSM 105464</strain>
    </source>
</reference>
<dbReference type="EMBL" id="SEKV01000536">
    <property type="protein sequence ID" value="TFY56067.1"/>
    <property type="molecule type" value="Genomic_DNA"/>
</dbReference>
<dbReference type="STRING" id="34475.A0A4Y9Y3A1"/>
<accession>A0A4Y9Y3A1</accession>
<proteinExistence type="predicted"/>
<protein>
    <recommendedName>
        <fullName evidence="4">MATH domain-containing protein</fullName>
    </recommendedName>
</protein>
<comment type="caution">
    <text evidence="2">The sequence shown here is derived from an EMBL/GenBank/DDBJ whole genome shotgun (WGS) entry which is preliminary data.</text>
</comment>
<evidence type="ECO:0008006" key="4">
    <source>
        <dbReference type="Google" id="ProtNLM"/>
    </source>
</evidence>
<dbReference type="InterPro" id="IPR011333">
    <property type="entry name" value="SKP1/BTB/POZ_sf"/>
</dbReference>
<dbReference type="CDD" id="cd00121">
    <property type="entry name" value="MATH"/>
    <property type="match status" value="1"/>
</dbReference>